<keyword evidence="1" id="KW-0732">Signal</keyword>
<dbReference type="RefSeq" id="WP_145267734.1">
    <property type="nucleotide sequence ID" value="NZ_CP036426.1"/>
</dbReference>
<evidence type="ECO:0000313" key="3">
    <source>
        <dbReference type="Proteomes" id="UP000317835"/>
    </source>
</evidence>
<gene>
    <name evidence="2" type="ORF">ElP_12150</name>
</gene>
<feature type="signal peptide" evidence="1">
    <location>
        <begin position="1"/>
        <end position="25"/>
    </location>
</feature>
<accession>A0A518GXM1</accession>
<evidence type="ECO:0008006" key="4">
    <source>
        <dbReference type="Google" id="ProtNLM"/>
    </source>
</evidence>
<keyword evidence="3" id="KW-1185">Reference proteome</keyword>
<dbReference type="Proteomes" id="UP000317835">
    <property type="component" value="Chromosome"/>
</dbReference>
<evidence type="ECO:0000313" key="2">
    <source>
        <dbReference type="EMBL" id="QDV33344.1"/>
    </source>
</evidence>
<dbReference type="AlphaFoldDB" id="A0A518GXM1"/>
<sequence length="342" mass="36657" precursor="true">MRPQRLAAGALAALAGLIAAGPAPAAFQGDPTVEMVEFGGWGRNVKLSNGDAELIVTLEVGPRILSYRLTDGENVFKVYDEQLGGSGESGWQIRGGHRLWASPEDPARTYVPDNGPVQYQELGPGRILVVLPPDPTFHLQKEMEIALGPSGSGVSIVHRIRNSGRQPTELAIWSLSVMKPGGIEVIPLPPKAPHGGSGGEPTAEDFAPQFSLALWPYMDFEDPRWGFGSDAITLRQDPETDRGPTKLGISTPLGVVGYLNGGTLFVKRFPFVPQRPYPDLGVNYETFTNADMIELESLGPLVRLGVGEAVEHLERWELVGGVEAGEGPEGAKQAVLPVLSKD</sequence>
<dbReference type="EMBL" id="CP036426">
    <property type="protein sequence ID" value="QDV33344.1"/>
    <property type="molecule type" value="Genomic_DNA"/>
</dbReference>
<dbReference type="OrthoDB" id="5914937at2"/>
<feature type="chain" id="PRO_5022204866" description="DUF4380 domain-containing protein" evidence="1">
    <location>
        <begin position="26"/>
        <end position="342"/>
    </location>
</feature>
<name>A0A518GXM1_9BACT</name>
<evidence type="ECO:0000256" key="1">
    <source>
        <dbReference type="SAM" id="SignalP"/>
    </source>
</evidence>
<proteinExistence type="predicted"/>
<protein>
    <recommendedName>
        <fullName evidence="4">DUF4380 domain-containing protein</fullName>
    </recommendedName>
</protein>
<reference evidence="2 3" key="1">
    <citation type="submission" date="2019-02" db="EMBL/GenBank/DDBJ databases">
        <title>Deep-cultivation of Planctomycetes and their phenomic and genomic characterization uncovers novel biology.</title>
        <authorList>
            <person name="Wiegand S."/>
            <person name="Jogler M."/>
            <person name="Boedeker C."/>
            <person name="Pinto D."/>
            <person name="Vollmers J."/>
            <person name="Rivas-Marin E."/>
            <person name="Kohn T."/>
            <person name="Peeters S.H."/>
            <person name="Heuer A."/>
            <person name="Rast P."/>
            <person name="Oberbeckmann S."/>
            <person name="Bunk B."/>
            <person name="Jeske O."/>
            <person name="Meyerdierks A."/>
            <person name="Storesund J.E."/>
            <person name="Kallscheuer N."/>
            <person name="Luecker S."/>
            <person name="Lage O.M."/>
            <person name="Pohl T."/>
            <person name="Merkel B.J."/>
            <person name="Hornburger P."/>
            <person name="Mueller R.-W."/>
            <person name="Bruemmer F."/>
            <person name="Labrenz M."/>
            <person name="Spormann A.M."/>
            <person name="Op den Camp H."/>
            <person name="Overmann J."/>
            <person name="Amann R."/>
            <person name="Jetten M.S.M."/>
            <person name="Mascher T."/>
            <person name="Medema M.H."/>
            <person name="Devos D.P."/>
            <person name="Kaster A.-K."/>
            <person name="Ovreas L."/>
            <person name="Rohde M."/>
            <person name="Galperin M.Y."/>
            <person name="Jogler C."/>
        </authorList>
    </citation>
    <scope>NUCLEOTIDE SEQUENCE [LARGE SCALE GENOMIC DNA]</scope>
    <source>
        <strain evidence="2 3">ElP</strain>
    </source>
</reference>
<dbReference type="KEGG" id="tpla:ElP_12150"/>
<organism evidence="2 3">
    <name type="scientific">Tautonia plasticadhaerens</name>
    <dbReference type="NCBI Taxonomy" id="2527974"/>
    <lineage>
        <taxon>Bacteria</taxon>
        <taxon>Pseudomonadati</taxon>
        <taxon>Planctomycetota</taxon>
        <taxon>Planctomycetia</taxon>
        <taxon>Isosphaerales</taxon>
        <taxon>Isosphaeraceae</taxon>
        <taxon>Tautonia</taxon>
    </lineage>
</organism>